<evidence type="ECO:0000313" key="3">
    <source>
        <dbReference type="Proteomes" id="UP000193944"/>
    </source>
</evidence>
<feature type="repeat" description="ANK" evidence="1">
    <location>
        <begin position="24"/>
        <end position="52"/>
    </location>
</feature>
<gene>
    <name evidence="2" type="ORF">BCR32DRAFT_325429</name>
</gene>
<protein>
    <submittedName>
        <fullName evidence="2">Uncharacterized protein</fullName>
    </submittedName>
</protein>
<proteinExistence type="predicted"/>
<dbReference type="Pfam" id="PF13606">
    <property type="entry name" value="Ank_3"/>
    <property type="match status" value="1"/>
</dbReference>
<name>A0A1Y1XI90_9FUNG</name>
<comment type="caution">
    <text evidence="2">The sequence shown here is derived from an EMBL/GenBank/DDBJ whole genome shotgun (WGS) entry which is preliminary data.</text>
</comment>
<dbReference type="PROSITE" id="PS50088">
    <property type="entry name" value="ANK_REPEAT"/>
    <property type="match status" value="1"/>
</dbReference>
<dbReference type="OrthoDB" id="2126495at2759"/>
<dbReference type="EMBL" id="MCFG01000035">
    <property type="protein sequence ID" value="ORX85478.1"/>
    <property type="molecule type" value="Genomic_DNA"/>
</dbReference>
<dbReference type="SUPFAM" id="SSF48403">
    <property type="entry name" value="Ankyrin repeat"/>
    <property type="match status" value="1"/>
</dbReference>
<dbReference type="InterPro" id="IPR036770">
    <property type="entry name" value="Ankyrin_rpt-contain_sf"/>
</dbReference>
<keyword evidence="1" id="KW-0040">ANK repeat</keyword>
<reference evidence="2 3" key="2">
    <citation type="submission" date="2016-08" db="EMBL/GenBank/DDBJ databases">
        <title>Pervasive Adenine N6-methylation of Active Genes in Fungi.</title>
        <authorList>
            <consortium name="DOE Joint Genome Institute"/>
            <person name="Mondo S.J."/>
            <person name="Dannebaum R.O."/>
            <person name="Kuo R.C."/>
            <person name="Labutti K."/>
            <person name="Haridas S."/>
            <person name="Kuo A."/>
            <person name="Salamov A."/>
            <person name="Ahrendt S.R."/>
            <person name="Lipzen A."/>
            <person name="Sullivan W."/>
            <person name="Andreopoulos W.B."/>
            <person name="Clum A."/>
            <person name="Lindquist E."/>
            <person name="Daum C."/>
            <person name="Ramamoorthy G.K."/>
            <person name="Gryganskyi A."/>
            <person name="Culley D."/>
            <person name="Magnuson J.K."/>
            <person name="James T.Y."/>
            <person name="O'Malley M.A."/>
            <person name="Stajich J.E."/>
            <person name="Spatafora J.W."/>
            <person name="Visel A."/>
            <person name="Grigoriev I.V."/>
        </authorList>
    </citation>
    <scope>NUCLEOTIDE SEQUENCE [LARGE SCALE GENOMIC DNA]</scope>
    <source>
        <strain evidence="2 3">S4</strain>
    </source>
</reference>
<dbReference type="Gene3D" id="1.25.40.20">
    <property type="entry name" value="Ankyrin repeat-containing domain"/>
    <property type="match status" value="1"/>
</dbReference>
<organism evidence="2 3">
    <name type="scientific">Anaeromyces robustus</name>
    <dbReference type="NCBI Taxonomy" id="1754192"/>
    <lineage>
        <taxon>Eukaryota</taxon>
        <taxon>Fungi</taxon>
        <taxon>Fungi incertae sedis</taxon>
        <taxon>Chytridiomycota</taxon>
        <taxon>Chytridiomycota incertae sedis</taxon>
        <taxon>Neocallimastigomycetes</taxon>
        <taxon>Neocallimastigales</taxon>
        <taxon>Neocallimastigaceae</taxon>
        <taxon>Anaeromyces</taxon>
    </lineage>
</organism>
<dbReference type="AlphaFoldDB" id="A0A1Y1XI90"/>
<dbReference type="InterPro" id="IPR002110">
    <property type="entry name" value="Ankyrin_rpt"/>
</dbReference>
<sequence>MINFIIEKAPYQNLNYSIKDENHSISTPLFVALAQNNFLIADLLIEKGADINETVCCNLDKIKEEEVHLHENPFKYFDMSVNRDCFTLDYSCSIISNVIQFLCETESLNPKNIEYLTKHKFDVKSIRPGLVKQLERHNKHEYAKLISELINEDDLD</sequence>
<accession>A0A1Y1XI90</accession>
<dbReference type="PROSITE" id="PS50297">
    <property type="entry name" value="ANK_REP_REGION"/>
    <property type="match status" value="1"/>
</dbReference>
<dbReference type="Proteomes" id="UP000193944">
    <property type="component" value="Unassembled WGS sequence"/>
</dbReference>
<evidence type="ECO:0000313" key="2">
    <source>
        <dbReference type="EMBL" id="ORX85478.1"/>
    </source>
</evidence>
<keyword evidence="3" id="KW-1185">Reference proteome</keyword>
<reference evidence="2 3" key="1">
    <citation type="submission" date="2016-08" db="EMBL/GenBank/DDBJ databases">
        <title>A Parts List for Fungal Cellulosomes Revealed by Comparative Genomics.</title>
        <authorList>
            <consortium name="DOE Joint Genome Institute"/>
            <person name="Haitjema C.H."/>
            <person name="Gilmore S.P."/>
            <person name="Henske J.K."/>
            <person name="Solomon K.V."/>
            <person name="De Groot R."/>
            <person name="Kuo A."/>
            <person name="Mondo S.J."/>
            <person name="Salamov A.A."/>
            <person name="Labutti K."/>
            <person name="Zhao Z."/>
            <person name="Chiniquy J."/>
            <person name="Barry K."/>
            <person name="Brewer H.M."/>
            <person name="Purvine S.O."/>
            <person name="Wright A.T."/>
            <person name="Boxma B."/>
            <person name="Van Alen T."/>
            <person name="Hackstein J.H."/>
            <person name="Baker S.E."/>
            <person name="Grigoriev I.V."/>
            <person name="O'Malley M.A."/>
        </authorList>
    </citation>
    <scope>NUCLEOTIDE SEQUENCE [LARGE SCALE GENOMIC DNA]</scope>
    <source>
        <strain evidence="2 3">S4</strain>
    </source>
</reference>
<evidence type="ECO:0000256" key="1">
    <source>
        <dbReference type="PROSITE-ProRule" id="PRU00023"/>
    </source>
</evidence>